<comment type="similarity">
    <text evidence="1 5">Belongs to the universal ribosomal protein uL4 family.</text>
</comment>
<dbReference type="PANTHER" id="PTHR10746">
    <property type="entry name" value="50S RIBOSOMAL PROTEIN L4"/>
    <property type="match status" value="1"/>
</dbReference>
<evidence type="ECO:0000313" key="8">
    <source>
        <dbReference type="Proteomes" id="UP000034644"/>
    </source>
</evidence>
<dbReference type="GO" id="GO:1990904">
    <property type="term" value="C:ribonucleoprotein complex"/>
    <property type="evidence" value="ECO:0007669"/>
    <property type="project" value="UniProtKB-KW"/>
</dbReference>
<comment type="function">
    <text evidence="5">One of the primary rRNA binding proteins, this protein initially binds near the 5'-end of the 23S rRNA. It is important during the early stages of 50S assembly. It makes multiple contacts with different domains of the 23S rRNA in the assembled 50S subunit and ribosome.</text>
</comment>
<reference evidence="7 8" key="1">
    <citation type="journal article" date="2015" name="Nature">
        <title>rRNA introns, odd ribosomes, and small enigmatic genomes across a large radiation of phyla.</title>
        <authorList>
            <person name="Brown C.T."/>
            <person name="Hug L.A."/>
            <person name="Thomas B.C."/>
            <person name="Sharon I."/>
            <person name="Castelle C.J."/>
            <person name="Singh A."/>
            <person name="Wilkins M.J."/>
            <person name="Williams K.H."/>
            <person name="Banfield J.F."/>
        </authorList>
    </citation>
    <scope>NUCLEOTIDE SEQUENCE [LARGE SCALE GENOMIC DNA]</scope>
</reference>
<dbReference type="InterPro" id="IPR013005">
    <property type="entry name" value="Ribosomal_uL4-like"/>
</dbReference>
<dbReference type="InterPro" id="IPR023574">
    <property type="entry name" value="Ribosomal_uL4_dom_sf"/>
</dbReference>
<keyword evidence="5" id="KW-0694">RNA-binding</keyword>
<dbReference type="HAMAP" id="MF_01328_B">
    <property type="entry name" value="Ribosomal_uL4_B"/>
    <property type="match status" value="1"/>
</dbReference>
<dbReference type="GO" id="GO:0019843">
    <property type="term" value="F:rRNA binding"/>
    <property type="evidence" value="ECO:0007669"/>
    <property type="project" value="UniProtKB-UniRule"/>
</dbReference>
<keyword evidence="2 5" id="KW-0689">Ribosomal protein</keyword>
<evidence type="ECO:0000256" key="6">
    <source>
        <dbReference type="SAM" id="MobiDB-lite"/>
    </source>
</evidence>
<comment type="caution">
    <text evidence="7">The sequence shown here is derived from an EMBL/GenBank/DDBJ whole genome shotgun (WGS) entry which is preliminary data.</text>
</comment>
<dbReference type="PATRIC" id="fig|1618614.3.peg.203"/>
<comment type="function">
    <text evidence="5">Forms part of the polypeptide exit tunnel.</text>
</comment>
<evidence type="ECO:0000256" key="4">
    <source>
        <dbReference type="ARBA" id="ARBA00035244"/>
    </source>
</evidence>
<gene>
    <name evidence="5" type="primary">rplD</name>
    <name evidence="7" type="ORF">UX27_C0012G0002</name>
</gene>
<name>A0A0G1RDN7_9BACT</name>
<proteinExistence type="inferred from homology"/>
<dbReference type="SUPFAM" id="SSF52166">
    <property type="entry name" value="Ribosomal protein L4"/>
    <property type="match status" value="1"/>
</dbReference>
<keyword evidence="5" id="KW-0699">rRNA-binding</keyword>
<feature type="compositionally biased region" description="Basic residues" evidence="6">
    <location>
        <begin position="63"/>
        <end position="77"/>
    </location>
</feature>
<dbReference type="EMBL" id="LCLO01000012">
    <property type="protein sequence ID" value="KKU19035.1"/>
    <property type="molecule type" value="Genomic_DNA"/>
</dbReference>
<evidence type="ECO:0000313" key="7">
    <source>
        <dbReference type="EMBL" id="KKU19035.1"/>
    </source>
</evidence>
<dbReference type="GO" id="GO:0003735">
    <property type="term" value="F:structural constituent of ribosome"/>
    <property type="evidence" value="ECO:0007669"/>
    <property type="project" value="InterPro"/>
</dbReference>
<evidence type="ECO:0000256" key="2">
    <source>
        <dbReference type="ARBA" id="ARBA00022980"/>
    </source>
</evidence>
<dbReference type="AlphaFoldDB" id="A0A0G1RDN7"/>
<feature type="region of interest" description="Disordered" evidence="6">
    <location>
        <begin position="49"/>
        <end position="86"/>
    </location>
</feature>
<dbReference type="GO" id="GO:0005840">
    <property type="term" value="C:ribosome"/>
    <property type="evidence" value="ECO:0007669"/>
    <property type="project" value="UniProtKB-KW"/>
</dbReference>
<dbReference type="Gene3D" id="3.40.1370.10">
    <property type="match status" value="1"/>
</dbReference>
<accession>A0A0G1RDN7</accession>
<sequence length="209" mass="23059">MLTTTLYNMNGEKVGEIELPEKIFGVPVNPDMVHFAAVVQSANGRQVLAHTKDRGEVSGGGKKPWKQKGSGRSRHGSTRSPIWRHGGVTFGPTKERNFGKKINKKMKQNAVSMMLSSKAADKELIVLDQFAFPEPKTRLMADLLKKLPINGKSTLVALPARDKNILLAAKNLPSVKTVMINDVNVGDLLGYKYLLMPKEAIEALEKRIK</sequence>
<evidence type="ECO:0000256" key="1">
    <source>
        <dbReference type="ARBA" id="ARBA00010528"/>
    </source>
</evidence>
<dbReference type="NCBIfam" id="TIGR03953">
    <property type="entry name" value="rplD_bact"/>
    <property type="match status" value="1"/>
</dbReference>
<evidence type="ECO:0000256" key="5">
    <source>
        <dbReference type="HAMAP-Rule" id="MF_01328"/>
    </source>
</evidence>
<dbReference type="InterPro" id="IPR002136">
    <property type="entry name" value="Ribosomal_uL4"/>
</dbReference>
<dbReference type="GO" id="GO:0006412">
    <property type="term" value="P:translation"/>
    <property type="evidence" value="ECO:0007669"/>
    <property type="project" value="UniProtKB-UniRule"/>
</dbReference>
<dbReference type="PANTHER" id="PTHR10746:SF6">
    <property type="entry name" value="LARGE RIBOSOMAL SUBUNIT PROTEIN UL4M"/>
    <property type="match status" value="1"/>
</dbReference>
<evidence type="ECO:0000256" key="3">
    <source>
        <dbReference type="ARBA" id="ARBA00023274"/>
    </source>
</evidence>
<protein>
    <recommendedName>
        <fullName evidence="4 5">Large ribosomal subunit protein uL4</fullName>
    </recommendedName>
</protein>
<organism evidence="7 8">
    <name type="scientific">Candidatus Azambacteria bacterium GW2011_GWA2_45_90</name>
    <dbReference type="NCBI Taxonomy" id="1618614"/>
    <lineage>
        <taxon>Bacteria</taxon>
        <taxon>Candidatus Azamiibacteriota</taxon>
    </lineage>
</organism>
<dbReference type="Pfam" id="PF00573">
    <property type="entry name" value="Ribosomal_L4"/>
    <property type="match status" value="1"/>
</dbReference>
<keyword evidence="3 5" id="KW-0687">Ribonucleoprotein</keyword>
<comment type="subunit">
    <text evidence="5">Part of the 50S ribosomal subunit.</text>
</comment>
<dbReference type="Proteomes" id="UP000034644">
    <property type="component" value="Unassembled WGS sequence"/>
</dbReference>